<organism evidence="2 3">
    <name type="scientific">Citrobacter tructae</name>
    <dbReference type="NCBI Taxonomy" id="2562449"/>
    <lineage>
        <taxon>Bacteria</taxon>
        <taxon>Pseudomonadati</taxon>
        <taxon>Pseudomonadota</taxon>
        <taxon>Gammaproteobacteria</taxon>
        <taxon>Enterobacterales</taxon>
        <taxon>Enterobacteriaceae</taxon>
        <taxon>Citrobacter</taxon>
    </lineage>
</organism>
<dbReference type="InterPro" id="IPR055259">
    <property type="entry name" value="YkvP/CgeB_Glyco_trans-like"/>
</dbReference>
<evidence type="ECO:0000259" key="1">
    <source>
        <dbReference type="Pfam" id="PF13524"/>
    </source>
</evidence>
<dbReference type="EMBL" id="CP038469">
    <property type="protein sequence ID" value="QBX82846.1"/>
    <property type="molecule type" value="Genomic_DNA"/>
</dbReference>
<reference evidence="2 3" key="1">
    <citation type="submission" date="2019-03" db="EMBL/GenBank/DDBJ databases">
        <title>Complete genome sequence of Citrobacter sp. SNU WT2 isolated from diseased rainbow trout.</title>
        <authorList>
            <person name="Oh W.T."/>
            <person name="Park S.C."/>
        </authorList>
    </citation>
    <scope>NUCLEOTIDE SEQUENCE [LARGE SCALE GENOMIC DNA]</scope>
    <source>
        <strain evidence="2 3">SNU WT2</strain>
    </source>
</reference>
<sequence length="386" mass="44707">MRTILMIKAGSQYDALRVFCDEIVDGLRCEHCCVTVFDARKQNLTSLPDELRKKYDLVINFNGYLNDNNEFSSVFNKSNATLISIYVDHPLYHLSRINNKINRNISFYSAQSHVHCMDINKKMLGFFLPMGGVVDKTNDVGAESLNDFRRRSDSILYACSNYGVVENTNPRFYDNDFINKMFLDILNKVELGDVFDDVIDEIAIAYKLNDVSKCKVYHHAFSKIYAYHRARVRGNVLKTLLESNLMIDVYSNGDWSEIEGKYKNLRYHKPISMREYLSKMKEHKFNINDFAVAPDGPHDRVFNTLLHGGVLITYNSLYLDNTIPNNSIVRFDFKSIDSLPKKIDFLIKKPELAYNIARNGYSIALQHTFHNRVKMILSTVDSFVDW</sequence>
<dbReference type="Proteomes" id="UP000296284">
    <property type="component" value="Chromosome"/>
</dbReference>
<dbReference type="RefSeq" id="WP_135324530.1">
    <property type="nucleotide sequence ID" value="NZ_CP038469.1"/>
</dbReference>
<accession>A0ABX5TC42</accession>
<dbReference type="Pfam" id="PF13524">
    <property type="entry name" value="Glyco_trans_1_2"/>
    <property type="match status" value="1"/>
</dbReference>
<name>A0ABX5TC42_9ENTR</name>
<proteinExistence type="predicted"/>
<evidence type="ECO:0000313" key="2">
    <source>
        <dbReference type="EMBL" id="QBX82846.1"/>
    </source>
</evidence>
<feature type="domain" description="Spore protein YkvP/CgeB glycosyl transferase-like" evidence="1">
    <location>
        <begin position="237"/>
        <end position="377"/>
    </location>
</feature>
<evidence type="ECO:0000313" key="3">
    <source>
        <dbReference type="Proteomes" id="UP000296284"/>
    </source>
</evidence>
<protein>
    <submittedName>
        <fullName evidence="2">Glycosyltransferase family 1 protein</fullName>
    </submittedName>
</protein>
<keyword evidence="3" id="KW-1185">Reference proteome</keyword>
<gene>
    <name evidence="2" type="ORF">E4Z61_21800</name>
</gene>